<comment type="similarity">
    <text evidence="2">Belongs to the binding-protein-dependent transport system permease family. CysTW subfamily.</text>
</comment>
<evidence type="ECO:0000256" key="1">
    <source>
        <dbReference type="ARBA" id="ARBA00004651"/>
    </source>
</evidence>
<reference evidence="10 11" key="1">
    <citation type="submission" date="2024-04" db="EMBL/GenBank/DDBJ databases">
        <title>Draft genome sequence of Sessilibacter corallicola NBRC 116591.</title>
        <authorList>
            <person name="Miyakawa T."/>
            <person name="Kusuya Y."/>
            <person name="Miura T."/>
        </authorList>
    </citation>
    <scope>NUCLEOTIDE SEQUENCE [LARGE SCALE GENOMIC DNA]</scope>
    <source>
        <strain evidence="10 11">KU-00831-HH</strain>
    </source>
</reference>
<evidence type="ECO:0000256" key="7">
    <source>
        <dbReference type="ARBA" id="ARBA00023136"/>
    </source>
</evidence>
<dbReference type="PANTHER" id="PTHR42929:SF3">
    <property type="entry name" value="PUTRESCINE TRANSPORT SYSTEM PERMEASE PROTEIN POTH"/>
    <property type="match status" value="1"/>
</dbReference>
<proteinExistence type="inferred from homology"/>
<evidence type="ECO:0000256" key="2">
    <source>
        <dbReference type="ARBA" id="ARBA00007069"/>
    </source>
</evidence>
<name>A0ABQ0A5A9_9GAMM</name>
<dbReference type="InterPro" id="IPR000515">
    <property type="entry name" value="MetI-like"/>
</dbReference>
<dbReference type="CDD" id="cd06261">
    <property type="entry name" value="TM_PBP2"/>
    <property type="match status" value="1"/>
</dbReference>
<dbReference type="EMBL" id="BAABWN010000002">
    <property type="protein sequence ID" value="GAA6166832.1"/>
    <property type="molecule type" value="Genomic_DNA"/>
</dbReference>
<evidence type="ECO:0000313" key="11">
    <source>
        <dbReference type="Proteomes" id="UP001465153"/>
    </source>
</evidence>
<protein>
    <submittedName>
        <fullName evidence="10">ABC transporter permease subunit</fullName>
    </submittedName>
</protein>
<evidence type="ECO:0000313" key="10">
    <source>
        <dbReference type="EMBL" id="GAA6166832.1"/>
    </source>
</evidence>
<gene>
    <name evidence="10" type="ORF">NBRC116591_06420</name>
</gene>
<dbReference type="PROSITE" id="PS50928">
    <property type="entry name" value="ABC_TM1"/>
    <property type="match status" value="1"/>
</dbReference>
<feature type="transmembrane region" description="Helical" evidence="8">
    <location>
        <begin position="76"/>
        <end position="100"/>
    </location>
</feature>
<keyword evidence="7 8" id="KW-0472">Membrane</keyword>
<keyword evidence="4" id="KW-1003">Cell membrane</keyword>
<organism evidence="10 11">
    <name type="scientific">Sessilibacter corallicola</name>
    <dbReference type="NCBI Taxonomy" id="2904075"/>
    <lineage>
        <taxon>Bacteria</taxon>
        <taxon>Pseudomonadati</taxon>
        <taxon>Pseudomonadota</taxon>
        <taxon>Gammaproteobacteria</taxon>
        <taxon>Cellvibrionales</taxon>
        <taxon>Cellvibrionaceae</taxon>
        <taxon>Sessilibacter</taxon>
    </lineage>
</organism>
<evidence type="ECO:0000256" key="4">
    <source>
        <dbReference type="ARBA" id="ARBA00022475"/>
    </source>
</evidence>
<feature type="transmembrane region" description="Helical" evidence="8">
    <location>
        <begin position="12"/>
        <end position="34"/>
    </location>
</feature>
<dbReference type="Gene3D" id="1.10.3720.10">
    <property type="entry name" value="MetI-like"/>
    <property type="match status" value="1"/>
</dbReference>
<dbReference type="PANTHER" id="PTHR42929">
    <property type="entry name" value="INNER MEMBRANE ABC TRANSPORTER PERMEASE PROTEIN YDCU-RELATED-RELATED"/>
    <property type="match status" value="1"/>
</dbReference>
<feature type="transmembrane region" description="Helical" evidence="8">
    <location>
        <begin position="163"/>
        <end position="183"/>
    </location>
</feature>
<evidence type="ECO:0000256" key="3">
    <source>
        <dbReference type="ARBA" id="ARBA00022448"/>
    </source>
</evidence>
<evidence type="ECO:0000256" key="8">
    <source>
        <dbReference type="RuleBase" id="RU363032"/>
    </source>
</evidence>
<comment type="subcellular location">
    <subcellularLocation>
        <location evidence="1 8">Cell membrane</location>
        <topology evidence="1 8">Multi-pass membrane protein</topology>
    </subcellularLocation>
</comment>
<sequence length="294" mass="33078">MSRFNLKWLLILPPYIWLLLFFAVPFLIIFKISLSEAAIAQPPYTALFEYVNEQLTIHLNLGNYTWLFGDPLYFNAYMSSLKIAAISTVCCLLLGYPIAYGISRMSGSAQSLCLMLIILPSWTSFLIRVYAWMGILRNNGIINNIIMSLGLADEPIRLLNTEFAVYIGIVYTYIPFLILPLFANLVKLDNRYLEAAADLGAGPIKSFFTITLPLSKNGVIAGSLLVFIPVVGEFVIPELLGGSETLMIGKVLWGEFFGNRDWPVASTVAIIMLLILLVPILLFHRFQFKEMEDR</sequence>
<evidence type="ECO:0000256" key="5">
    <source>
        <dbReference type="ARBA" id="ARBA00022692"/>
    </source>
</evidence>
<comment type="caution">
    <text evidence="10">The sequence shown here is derived from an EMBL/GenBank/DDBJ whole genome shotgun (WGS) entry which is preliminary data.</text>
</comment>
<feature type="transmembrane region" description="Helical" evidence="8">
    <location>
        <begin position="112"/>
        <end position="133"/>
    </location>
</feature>
<evidence type="ECO:0000256" key="6">
    <source>
        <dbReference type="ARBA" id="ARBA00022989"/>
    </source>
</evidence>
<keyword evidence="11" id="KW-1185">Reference proteome</keyword>
<evidence type="ECO:0000259" key="9">
    <source>
        <dbReference type="PROSITE" id="PS50928"/>
    </source>
</evidence>
<dbReference type="Pfam" id="PF00528">
    <property type="entry name" value="BPD_transp_1"/>
    <property type="match status" value="1"/>
</dbReference>
<dbReference type="InterPro" id="IPR035906">
    <property type="entry name" value="MetI-like_sf"/>
</dbReference>
<dbReference type="RefSeq" id="WP_233087476.1">
    <property type="nucleotide sequence ID" value="NZ_BAABWN010000002.1"/>
</dbReference>
<dbReference type="SUPFAM" id="SSF161098">
    <property type="entry name" value="MetI-like"/>
    <property type="match status" value="1"/>
</dbReference>
<keyword evidence="5 8" id="KW-0812">Transmembrane</keyword>
<feature type="domain" description="ABC transmembrane type-1" evidence="9">
    <location>
        <begin position="77"/>
        <end position="283"/>
    </location>
</feature>
<feature type="transmembrane region" description="Helical" evidence="8">
    <location>
        <begin position="219"/>
        <end position="242"/>
    </location>
</feature>
<keyword evidence="3 8" id="KW-0813">Transport</keyword>
<dbReference type="Proteomes" id="UP001465153">
    <property type="component" value="Unassembled WGS sequence"/>
</dbReference>
<keyword evidence="6 8" id="KW-1133">Transmembrane helix</keyword>
<feature type="transmembrane region" description="Helical" evidence="8">
    <location>
        <begin position="262"/>
        <end position="284"/>
    </location>
</feature>
<accession>A0ABQ0A5A9</accession>